<comment type="function">
    <text evidence="12">The main replicative DNA helicase, it participates in initiation and elongation during chromosome replication. Travels ahead of the DNA replisome, separating dsDNA into templates for DNA synthesis. A processive ATP-dependent 5'-3' DNA helicase it has DNA-dependent ATPase activity.</text>
</comment>
<feature type="domain" description="SF4 helicase" evidence="14">
    <location>
        <begin position="177"/>
        <end position="451"/>
    </location>
</feature>
<accession>A0A2M8EN09</accession>
<dbReference type="InterPro" id="IPR003593">
    <property type="entry name" value="AAA+_ATPase"/>
</dbReference>
<keyword evidence="4 12" id="KW-0547">Nucleotide-binding</keyword>
<evidence type="ECO:0000259" key="14">
    <source>
        <dbReference type="PROSITE" id="PS51199"/>
    </source>
</evidence>
<evidence type="ECO:0000256" key="5">
    <source>
        <dbReference type="ARBA" id="ARBA00022801"/>
    </source>
</evidence>
<keyword evidence="6 12" id="KW-0347">Helicase</keyword>
<dbReference type="GO" id="GO:0043139">
    <property type="term" value="F:5'-3' DNA helicase activity"/>
    <property type="evidence" value="ECO:0007669"/>
    <property type="project" value="UniProtKB-EC"/>
</dbReference>
<dbReference type="PANTHER" id="PTHR30153:SF2">
    <property type="entry name" value="REPLICATIVE DNA HELICASE"/>
    <property type="match status" value="1"/>
</dbReference>
<dbReference type="InterPro" id="IPR007693">
    <property type="entry name" value="DNA_helicase_DnaB-like_N"/>
</dbReference>
<evidence type="ECO:0000256" key="9">
    <source>
        <dbReference type="ARBA" id="ARBA00023235"/>
    </source>
</evidence>
<evidence type="ECO:0000256" key="11">
    <source>
        <dbReference type="NCBIfam" id="TIGR00665"/>
    </source>
</evidence>
<comment type="caution">
    <text evidence="15">The sequence shown here is derived from an EMBL/GenBank/DDBJ whole genome shotgun (WGS) entry which is preliminary data.</text>
</comment>
<keyword evidence="9" id="KW-0413">Isomerase</keyword>
<evidence type="ECO:0000256" key="4">
    <source>
        <dbReference type="ARBA" id="ARBA00022741"/>
    </source>
</evidence>
<dbReference type="InterPro" id="IPR007692">
    <property type="entry name" value="DNA_helicase_DnaB"/>
</dbReference>
<dbReference type="EMBL" id="PFSI01000068">
    <property type="protein sequence ID" value="PJC24101.1"/>
    <property type="molecule type" value="Genomic_DNA"/>
</dbReference>
<dbReference type="Pfam" id="PF00772">
    <property type="entry name" value="DnaB"/>
    <property type="match status" value="1"/>
</dbReference>
<comment type="catalytic activity">
    <reaction evidence="10 12">
        <text>ATP + H2O = ADP + phosphate + H(+)</text>
        <dbReference type="Rhea" id="RHEA:13065"/>
        <dbReference type="ChEBI" id="CHEBI:15377"/>
        <dbReference type="ChEBI" id="CHEBI:15378"/>
        <dbReference type="ChEBI" id="CHEBI:30616"/>
        <dbReference type="ChEBI" id="CHEBI:43474"/>
        <dbReference type="ChEBI" id="CHEBI:456216"/>
        <dbReference type="EC" id="5.6.2.3"/>
    </reaction>
</comment>
<evidence type="ECO:0000256" key="7">
    <source>
        <dbReference type="ARBA" id="ARBA00022840"/>
    </source>
</evidence>
<dbReference type="FunFam" id="1.10.860.10:FF:000001">
    <property type="entry name" value="Replicative DNA helicase"/>
    <property type="match status" value="1"/>
</dbReference>
<keyword evidence="3 12" id="KW-0235">DNA replication</keyword>
<evidence type="ECO:0000256" key="2">
    <source>
        <dbReference type="ARBA" id="ARBA00022515"/>
    </source>
</evidence>
<dbReference type="NCBIfam" id="NF004384">
    <property type="entry name" value="PRK05748.1"/>
    <property type="match status" value="1"/>
</dbReference>
<evidence type="ECO:0000256" key="12">
    <source>
        <dbReference type="RuleBase" id="RU362085"/>
    </source>
</evidence>
<evidence type="ECO:0000256" key="6">
    <source>
        <dbReference type="ARBA" id="ARBA00022806"/>
    </source>
</evidence>
<dbReference type="InterPro" id="IPR036185">
    <property type="entry name" value="DNA_heli_DnaB-like_N_sf"/>
</dbReference>
<feature type="region of interest" description="Disordered" evidence="13">
    <location>
        <begin position="447"/>
        <end position="477"/>
    </location>
</feature>
<dbReference type="SUPFAM" id="SSF48024">
    <property type="entry name" value="N-terminal domain of DnaB helicase"/>
    <property type="match status" value="1"/>
</dbReference>
<dbReference type="Gene3D" id="3.40.50.300">
    <property type="entry name" value="P-loop containing nucleotide triphosphate hydrolases"/>
    <property type="match status" value="1"/>
</dbReference>
<dbReference type="InterPro" id="IPR016136">
    <property type="entry name" value="DNA_helicase_N/primase_C"/>
</dbReference>
<dbReference type="GO" id="GO:0003677">
    <property type="term" value="F:DNA binding"/>
    <property type="evidence" value="ECO:0007669"/>
    <property type="project" value="UniProtKB-UniRule"/>
</dbReference>
<dbReference type="GO" id="GO:1990077">
    <property type="term" value="C:primosome complex"/>
    <property type="evidence" value="ECO:0007669"/>
    <property type="project" value="UniProtKB-UniRule"/>
</dbReference>
<dbReference type="SUPFAM" id="SSF52540">
    <property type="entry name" value="P-loop containing nucleoside triphosphate hydrolases"/>
    <property type="match status" value="1"/>
</dbReference>
<organism evidence="15 16">
    <name type="scientific">Candidatus Uhrbacteria bacterium CG_4_9_14_0_2_um_filter_41_50</name>
    <dbReference type="NCBI Taxonomy" id="1975031"/>
    <lineage>
        <taxon>Bacteria</taxon>
        <taxon>Candidatus Uhriibacteriota</taxon>
    </lineage>
</organism>
<keyword evidence="5 12" id="KW-0378">Hydrolase</keyword>
<evidence type="ECO:0000256" key="10">
    <source>
        <dbReference type="ARBA" id="ARBA00048954"/>
    </source>
</evidence>
<dbReference type="PROSITE" id="PS51199">
    <property type="entry name" value="SF4_HELICASE"/>
    <property type="match status" value="1"/>
</dbReference>
<dbReference type="GO" id="GO:0005829">
    <property type="term" value="C:cytosol"/>
    <property type="evidence" value="ECO:0007669"/>
    <property type="project" value="TreeGrafter"/>
</dbReference>
<evidence type="ECO:0000256" key="1">
    <source>
        <dbReference type="ARBA" id="ARBA00008428"/>
    </source>
</evidence>
<dbReference type="GO" id="GO:0006269">
    <property type="term" value="P:DNA replication, synthesis of primer"/>
    <property type="evidence" value="ECO:0007669"/>
    <property type="project" value="UniProtKB-UniRule"/>
</dbReference>
<dbReference type="GO" id="GO:0016887">
    <property type="term" value="F:ATP hydrolysis activity"/>
    <property type="evidence" value="ECO:0007669"/>
    <property type="project" value="RHEA"/>
</dbReference>
<dbReference type="Proteomes" id="UP000230251">
    <property type="component" value="Unassembled WGS sequence"/>
</dbReference>
<dbReference type="CDD" id="cd00984">
    <property type="entry name" value="DnaB_C"/>
    <property type="match status" value="1"/>
</dbReference>
<comment type="similarity">
    <text evidence="1 12">Belongs to the helicase family. DnaB subfamily.</text>
</comment>
<proteinExistence type="inferred from homology"/>
<keyword evidence="2 12" id="KW-0639">Primosome</keyword>
<dbReference type="NCBIfam" id="TIGR00665">
    <property type="entry name" value="DnaB"/>
    <property type="match status" value="1"/>
</dbReference>
<dbReference type="SMART" id="SM00382">
    <property type="entry name" value="AAA"/>
    <property type="match status" value="1"/>
</dbReference>
<dbReference type="InterPro" id="IPR027417">
    <property type="entry name" value="P-loop_NTPase"/>
</dbReference>
<dbReference type="InterPro" id="IPR007694">
    <property type="entry name" value="DNA_helicase_DnaB-like_C"/>
</dbReference>
<evidence type="ECO:0000313" key="15">
    <source>
        <dbReference type="EMBL" id="PJC24101.1"/>
    </source>
</evidence>
<feature type="compositionally biased region" description="Low complexity" evidence="13">
    <location>
        <begin position="452"/>
        <end position="465"/>
    </location>
</feature>
<keyword evidence="7 12" id="KW-0067">ATP-binding</keyword>
<protein>
    <recommendedName>
        <fullName evidence="11 12">Replicative DNA helicase</fullName>
        <ecNumber evidence="11 12">5.6.2.3</ecNumber>
    </recommendedName>
</protein>
<keyword evidence="8 12" id="KW-0238">DNA-binding</keyword>
<gene>
    <name evidence="15" type="primary">dnaB</name>
    <name evidence="15" type="ORF">CO057_04615</name>
</gene>
<dbReference type="GO" id="GO:0005524">
    <property type="term" value="F:ATP binding"/>
    <property type="evidence" value="ECO:0007669"/>
    <property type="project" value="UniProtKB-UniRule"/>
</dbReference>
<evidence type="ECO:0000256" key="3">
    <source>
        <dbReference type="ARBA" id="ARBA00022705"/>
    </source>
</evidence>
<evidence type="ECO:0000256" key="8">
    <source>
        <dbReference type="ARBA" id="ARBA00023125"/>
    </source>
</evidence>
<dbReference type="EC" id="5.6.2.3" evidence="11 12"/>
<sequence>MATMQKIPPHNLEAEESLLGSVLVDAEAITKVIDVVKPDDFYKDSHRLIYDAMLDLFDRHEPIDILTIGNKLEERKMIDRVGGRTALVELSNSITTAANIKNYAEIIQKKATLRRLLKAATEITELGYDEEQEIDSIIDNAEQRLFDVSSNFIQKSFVAIRSVLTDAFDRIDKLHKRKGQLRGIPTGFIGLDNLLAGFQKSDLIILAARPSVGKTSLALDIIRHVGVKQKRVVGFFSLEMAKEQLVDRLICAEANVDLWKLRTGRLSDNDDDFPRIGEALSALSEAPIYIDDTPVANIMSLRAKTRRLKAEYGLDLIVIDYLQLMEGRTNKSDNRVNEVAEISRGLKQIGRELEVPVIALAQLSRAVEMSKPAIPKLAHLRESGSIEQDADVVMFLYRKSADRNYSMEELTPEEKNSAELHIAKHRNGPTGMVRLIFDKTRASFKNAEMQRQAPPQQNNQINPANVGLPPGIPPKNS</sequence>
<dbReference type="Pfam" id="PF03796">
    <property type="entry name" value="DnaB_C"/>
    <property type="match status" value="1"/>
</dbReference>
<dbReference type="AlphaFoldDB" id="A0A2M8EN09"/>
<dbReference type="PANTHER" id="PTHR30153">
    <property type="entry name" value="REPLICATIVE DNA HELICASE DNAB"/>
    <property type="match status" value="1"/>
</dbReference>
<name>A0A2M8EN09_9BACT</name>
<reference evidence="16" key="1">
    <citation type="submission" date="2017-09" db="EMBL/GenBank/DDBJ databases">
        <title>Depth-based differentiation of microbial function through sediment-hosted aquifers and enrichment of novel symbionts in the deep terrestrial subsurface.</title>
        <authorList>
            <person name="Probst A.J."/>
            <person name="Ladd B."/>
            <person name="Jarett J.K."/>
            <person name="Geller-Mcgrath D.E."/>
            <person name="Sieber C.M.K."/>
            <person name="Emerson J.B."/>
            <person name="Anantharaman K."/>
            <person name="Thomas B.C."/>
            <person name="Malmstrom R."/>
            <person name="Stieglmeier M."/>
            <person name="Klingl A."/>
            <person name="Woyke T."/>
            <person name="Ryan C.M."/>
            <person name="Banfield J.F."/>
        </authorList>
    </citation>
    <scope>NUCLEOTIDE SEQUENCE [LARGE SCALE GENOMIC DNA]</scope>
</reference>
<dbReference type="Gene3D" id="1.10.860.10">
    <property type="entry name" value="DNAb Helicase, Chain A"/>
    <property type="match status" value="1"/>
</dbReference>
<evidence type="ECO:0000313" key="16">
    <source>
        <dbReference type="Proteomes" id="UP000230251"/>
    </source>
</evidence>
<evidence type="ECO:0000256" key="13">
    <source>
        <dbReference type="SAM" id="MobiDB-lite"/>
    </source>
</evidence>